<accession>A0A381Z0N4</accession>
<proteinExistence type="predicted"/>
<dbReference type="AlphaFoldDB" id="A0A381Z0N4"/>
<evidence type="ECO:0000313" key="1">
    <source>
        <dbReference type="EMBL" id="SVA82471.1"/>
    </source>
</evidence>
<name>A0A381Z0N4_9ZZZZ</name>
<gene>
    <name evidence="1" type="ORF">METZ01_LOCUS135325</name>
</gene>
<sequence length="37" mass="4303">MIDKTHISWLLKNNPILFTFIGTHNSSIQFGLIEPYI</sequence>
<dbReference type="EMBL" id="UINC01019476">
    <property type="protein sequence ID" value="SVA82471.1"/>
    <property type="molecule type" value="Genomic_DNA"/>
</dbReference>
<organism evidence="1">
    <name type="scientific">marine metagenome</name>
    <dbReference type="NCBI Taxonomy" id="408172"/>
    <lineage>
        <taxon>unclassified sequences</taxon>
        <taxon>metagenomes</taxon>
        <taxon>ecological metagenomes</taxon>
    </lineage>
</organism>
<protein>
    <submittedName>
        <fullName evidence="1">Uncharacterized protein</fullName>
    </submittedName>
</protein>
<reference evidence="1" key="1">
    <citation type="submission" date="2018-05" db="EMBL/GenBank/DDBJ databases">
        <authorList>
            <person name="Lanie J.A."/>
            <person name="Ng W.-L."/>
            <person name="Kazmierczak K.M."/>
            <person name="Andrzejewski T.M."/>
            <person name="Davidsen T.M."/>
            <person name="Wayne K.J."/>
            <person name="Tettelin H."/>
            <person name="Glass J.I."/>
            <person name="Rusch D."/>
            <person name="Podicherti R."/>
            <person name="Tsui H.-C.T."/>
            <person name="Winkler M.E."/>
        </authorList>
    </citation>
    <scope>NUCLEOTIDE SEQUENCE</scope>
</reference>